<dbReference type="AlphaFoldDB" id="A0A7D5F7W8"/>
<dbReference type="RefSeq" id="WP_178010971.1">
    <property type="nucleotide sequence ID" value="NZ_CP058316.1"/>
</dbReference>
<sequence>MATVQQQVVAPATGVLSFGAHDPVAAVAVHYETIALVRGPGAVAAVGTPFADAHTHHGDTGSRLVSGYLGLEAPAGADVVHVTSHGRVVASVVARDATTLVIERTGDATWKQGGFAVVGTELGSLHPEADRDVVVGENVVVYLVHGPAPEKVLARTADLRVRARLDGRPMPAGPA</sequence>
<evidence type="ECO:0000313" key="1">
    <source>
        <dbReference type="EMBL" id="QLD11209.1"/>
    </source>
</evidence>
<organism evidence="1 2">
    <name type="scientific">Microbacterium oleivorans</name>
    <dbReference type="NCBI Taxonomy" id="273677"/>
    <lineage>
        <taxon>Bacteria</taxon>
        <taxon>Bacillati</taxon>
        <taxon>Actinomycetota</taxon>
        <taxon>Actinomycetes</taxon>
        <taxon>Micrococcales</taxon>
        <taxon>Microbacteriaceae</taxon>
        <taxon>Microbacterium</taxon>
    </lineage>
</organism>
<protein>
    <submittedName>
        <fullName evidence="1">Uncharacterized protein</fullName>
    </submittedName>
</protein>
<gene>
    <name evidence="1" type="ORF">HW566_05115</name>
</gene>
<name>A0A7D5F7W8_9MICO</name>
<dbReference type="EMBL" id="CP058316">
    <property type="protein sequence ID" value="QLD11209.1"/>
    <property type="molecule type" value="Genomic_DNA"/>
</dbReference>
<evidence type="ECO:0000313" key="2">
    <source>
        <dbReference type="Proteomes" id="UP000509638"/>
    </source>
</evidence>
<dbReference type="Proteomes" id="UP000509638">
    <property type="component" value="Chromosome"/>
</dbReference>
<accession>A0A7D5F7W8</accession>
<reference evidence="1 2" key="1">
    <citation type="submission" date="2020-06" db="EMBL/GenBank/DDBJ databases">
        <authorList>
            <person name="Jo H."/>
        </authorList>
    </citation>
    <scope>NUCLEOTIDE SEQUENCE [LARGE SCALE GENOMIC DNA]</scope>
    <source>
        <strain evidence="1 2">I46</strain>
    </source>
</reference>
<proteinExistence type="predicted"/>